<evidence type="ECO:0000313" key="2">
    <source>
        <dbReference type="Proteomes" id="UP001607302"/>
    </source>
</evidence>
<dbReference type="EMBL" id="JAUDFV010000157">
    <property type="protein sequence ID" value="KAL2714063.1"/>
    <property type="molecule type" value="Genomic_DNA"/>
</dbReference>
<dbReference type="Proteomes" id="UP001607302">
    <property type="component" value="Unassembled WGS sequence"/>
</dbReference>
<reference evidence="1 2" key="1">
    <citation type="journal article" date="2024" name="Ann. Entomol. Soc. Am.">
        <title>Genomic analyses of the southern and eastern yellowjacket wasps (Hymenoptera: Vespidae) reveal evolutionary signatures of social life.</title>
        <authorList>
            <person name="Catto M.A."/>
            <person name="Caine P.B."/>
            <person name="Orr S.E."/>
            <person name="Hunt B.G."/>
            <person name="Goodisman M.A.D."/>
        </authorList>
    </citation>
    <scope>NUCLEOTIDE SEQUENCE [LARGE SCALE GENOMIC DNA]</scope>
    <source>
        <strain evidence="1">233</strain>
        <tissue evidence="1">Head and thorax</tissue>
    </source>
</reference>
<accession>A0ABD2A0A1</accession>
<proteinExistence type="predicted"/>
<feature type="non-terminal residue" evidence="1">
    <location>
        <position position="1"/>
    </location>
</feature>
<dbReference type="AlphaFoldDB" id="A0ABD2A0A1"/>
<keyword evidence="2" id="KW-1185">Reference proteome</keyword>
<evidence type="ECO:0000313" key="1">
    <source>
        <dbReference type="EMBL" id="KAL2714063.1"/>
    </source>
</evidence>
<comment type="caution">
    <text evidence="1">The sequence shown here is derived from an EMBL/GenBank/DDBJ whole genome shotgun (WGS) entry which is preliminary data.</text>
</comment>
<sequence length="193" mass="21414">RYSNVASISLVFMLDKESDAIRRVSSKSNASAPITTVMRLHYALEGEAEKTAGWTSVKTGSLRSLAFVRPQKLSSKSITVRDKGRAFFNLRTSLGTVEDTQESFLARFMLPAMLTDSLLQVTFANEFLKSGTSLKGHFFEGKESLKKILSDLFELHETRCKPASLPLQSHPSSSSFSSSFRRGCHACNNLNRP</sequence>
<gene>
    <name evidence="1" type="ORF">V1478_016620</name>
</gene>
<organism evidence="1 2">
    <name type="scientific">Vespula squamosa</name>
    <name type="common">Southern yellow jacket</name>
    <name type="synonym">Wasp</name>
    <dbReference type="NCBI Taxonomy" id="30214"/>
    <lineage>
        <taxon>Eukaryota</taxon>
        <taxon>Metazoa</taxon>
        <taxon>Ecdysozoa</taxon>
        <taxon>Arthropoda</taxon>
        <taxon>Hexapoda</taxon>
        <taxon>Insecta</taxon>
        <taxon>Pterygota</taxon>
        <taxon>Neoptera</taxon>
        <taxon>Endopterygota</taxon>
        <taxon>Hymenoptera</taxon>
        <taxon>Apocrita</taxon>
        <taxon>Aculeata</taxon>
        <taxon>Vespoidea</taxon>
        <taxon>Vespidae</taxon>
        <taxon>Vespinae</taxon>
        <taxon>Vespula</taxon>
    </lineage>
</organism>
<protein>
    <submittedName>
        <fullName evidence="1">Uncharacterized protein</fullName>
    </submittedName>
</protein>
<name>A0ABD2A0A1_VESSQ</name>